<accession>A0A8H5MDP0</accession>
<evidence type="ECO:0000313" key="6">
    <source>
        <dbReference type="Proteomes" id="UP000518752"/>
    </source>
</evidence>
<evidence type="ECO:0000313" key="5">
    <source>
        <dbReference type="EMBL" id="KAF5390188.1"/>
    </source>
</evidence>
<comment type="caution">
    <text evidence="5">The sequence shown here is derived from an EMBL/GenBank/DDBJ whole genome shotgun (WGS) entry which is preliminary data.</text>
</comment>
<dbReference type="Gene3D" id="3.60.10.10">
    <property type="entry name" value="Endonuclease/exonuclease/phosphatase"/>
    <property type="match status" value="1"/>
</dbReference>
<keyword evidence="2" id="KW-0378">Hydrolase</keyword>
<dbReference type="PANTHER" id="PTHR12121">
    <property type="entry name" value="CARBON CATABOLITE REPRESSOR PROTEIN 4"/>
    <property type="match status" value="1"/>
</dbReference>
<dbReference type="PANTHER" id="PTHR12121:SF45">
    <property type="entry name" value="NOCTURNIN"/>
    <property type="match status" value="1"/>
</dbReference>
<dbReference type="SUPFAM" id="SSF56219">
    <property type="entry name" value="DNase I-like"/>
    <property type="match status" value="1"/>
</dbReference>
<evidence type="ECO:0000256" key="3">
    <source>
        <dbReference type="SAM" id="MobiDB-lite"/>
    </source>
</evidence>
<dbReference type="OrthoDB" id="428734at2759"/>
<dbReference type="GO" id="GO:0006139">
    <property type="term" value="P:nucleobase-containing compound metabolic process"/>
    <property type="evidence" value="ECO:0007669"/>
    <property type="project" value="UniProtKB-ARBA"/>
</dbReference>
<dbReference type="InterPro" id="IPR050410">
    <property type="entry name" value="CCR4/nocturin_mRNA_transcr"/>
</dbReference>
<evidence type="ECO:0000256" key="1">
    <source>
        <dbReference type="ARBA" id="ARBA00010774"/>
    </source>
</evidence>
<keyword evidence="6" id="KW-1185">Reference proteome</keyword>
<dbReference type="Pfam" id="PF03372">
    <property type="entry name" value="Exo_endo_phos"/>
    <property type="match status" value="1"/>
</dbReference>
<dbReference type="GO" id="GO:0000175">
    <property type="term" value="F:3'-5'-RNA exonuclease activity"/>
    <property type="evidence" value="ECO:0007669"/>
    <property type="project" value="TreeGrafter"/>
</dbReference>
<organism evidence="5 6">
    <name type="scientific">Collybiopsis confluens</name>
    <dbReference type="NCBI Taxonomy" id="2823264"/>
    <lineage>
        <taxon>Eukaryota</taxon>
        <taxon>Fungi</taxon>
        <taxon>Dikarya</taxon>
        <taxon>Basidiomycota</taxon>
        <taxon>Agaricomycotina</taxon>
        <taxon>Agaricomycetes</taxon>
        <taxon>Agaricomycetidae</taxon>
        <taxon>Agaricales</taxon>
        <taxon>Marasmiineae</taxon>
        <taxon>Omphalotaceae</taxon>
        <taxon>Collybiopsis</taxon>
    </lineage>
</organism>
<feature type="domain" description="Endonuclease/exonuclease/phosphatase" evidence="4">
    <location>
        <begin position="67"/>
        <end position="278"/>
    </location>
</feature>
<dbReference type="Proteomes" id="UP000518752">
    <property type="component" value="Unassembled WGS sequence"/>
</dbReference>
<dbReference type="InterPro" id="IPR036691">
    <property type="entry name" value="Endo/exonu/phosph_ase_sf"/>
</dbReference>
<name>A0A8H5MDP0_9AGAR</name>
<protein>
    <recommendedName>
        <fullName evidence="4">Endonuclease/exonuclease/phosphatase domain-containing protein</fullName>
    </recommendedName>
</protein>
<evidence type="ECO:0000259" key="4">
    <source>
        <dbReference type="Pfam" id="PF03372"/>
    </source>
</evidence>
<sequence length="442" mass="48948">MASKKPSLTPDQLALQEARKVKKAKQNAEASSPPPSLVDIEKGQIIERKWIQIKNHEELTGHRARILTWNLLAQCLVRRELFPNSDCLKATQREHMLYREILLQNADIICLQEVDRLEKLLPVLADAGYTSRFASAPGKKHGCLIAFKDYIEVGARLISYDDEKVRGDGEGVNPRGSSFRTRNIGHVLALKHSRSGKGIIVATTHLFWHPKYLYEKTRQAAILKREVVQFKSNLGLEDWPCILCGDFNFCPDDPAYSLMVGDSLLPAQEEKLCSSYVVHATIDPSIALGATSQSDDNEEDADPDKVITNARSAQPVDGLLSISELHSLFSQSAVSLKSAYDSGLRHLSDGEKPMRTFGDRVPIGNDRCGAHEPEWSSYTYYWKLVLADYIFILDAPGRHSVVTGVLSGHCTEDIEPGLPKLGVCGSDHVALCADVVFVETVG</sequence>
<dbReference type="InterPro" id="IPR005135">
    <property type="entry name" value="Endo/exonuclease/phosphatase"/>
</dbReference>
<feature type="region of interest" description="Disordered" evidence="3">
    <location>
        <begin position="1"/>
        <end position="36"/>
    </location>
</feature>
<comment type="similarity">
    <text evidence="1">Belongs to the CCR4/nocturin family.</text>
</comment>
<reference evidence="5 6" key="1">
    <citation type="journal article" date="2020" name="ISME J.">
        <title>Uncovering the hidden diversity of litter-decomposition mechanisms in mushroom-forming fungi.</title>
        <authorList>
            <person name="Floudas D."/>
            <person name="Bentzer J."/>
            <person name="Ahren D."/>
            <person name="Johansson T."/>
            <person name="Persson P."/>
            <person name="Tunlid A."/>
        </authorList>
    </citation>
    <scope>NUCLEOTIDE SEQUENCE [LARGE SCALE GENOMIC DNA]</scope>
    <source>
        <strain evidence="5 6">CBS 406.79</strain>
    </source>
</reference>
<gene>
    <name evidence="5" type="ORF">D9757_002845</name>
</gene>
<evidence type="ECO:0000256" key="2">
    <source>
        <dbReference type="ARBA" id="ARBA00022801"/>
    </source>
</evidence>
<proteinExistence type="inferred from homology"/>
<dbReference type="EMBL" id="JAACJN010000016">
    <property type="protein sequence ID" value="KAF5390188.1"/>
    <property type="molecule type" value="Genomic_DNA"/>
</dbReference>
<dbReference type="AlphaFoldDB" id="A0A8H5MDP0"/>